<evidence type="ECO:0000313" key="2">
    <source>
        <dbReference type="EMBL" id="KTT23117.1"/>
    </source>
</evidence>
<dbReference type="GO" id="GO:0016020">
    <property type="term" value="C:membrane"/>
    <property type="evidence" value="ECO:0007669"/>
    <property type="project" value="InterPro"/>
</dbReference>
<dbReference type="RefSeq" id="WP_345940341.1">
    <property type="nucleotide sequence ID" value="NZ_LDSL01000051.1"/>
</dbReference>
<organism evidence="2 3">
    <name type="scientific">Pseudacidovorax intermedius</name>
    <dbReference type="NCBI Taxonomy" id="433924"/>
    <lineage>
        <taxon>Bacteria</taxon>
        <taxon>Pseudomonadati</taxon>
        <taxon>Pseudomonadota</taxon>
        <taxon>Betaproteobacteria</taxon>
        <taxon>Burkholderiales</taxon>
        <taxon>Comamonadaceae</taxon>
        <taxon>Pseudacidovorax</taxon>
    </lineage>
</organism>
<keyword evidence="3" id="KW-1185">Reference proteome</keyword>
<dbReference type="InterPro" id="IPR000620">
    <property type="entry name" value="EamA_dom"/>
</dbReference>
<reference evidence="2 3" key="1">
    <citation type="journal article" date="2016" name="Front. Microbiol.">
        <title>Genomic Resource of Rice Seed Associated Bacteria.</title>
        <authorList>
            <person name="Midha S."/>
            <person name="Bansal K."/>
            <person name="Sharma S."/>
            <person name="Kumar N."/>
            <person name="Patil P.P."/>
            <person name="Chaudhry V."/>
            <person name="Patil P.B."/>
        </authorList>
    </citation>
    <scope>NUCLEOTIDE SEQUENCE [LARGE SCALE GENOMIC DNA]</scope>
    <source>
        <strain evidence="2 3">NS331</strain>
    </source>
</reference>
<sequence>MSASAPAAKPDPARPARRGLTHGRAVALMVLVTLMWATAGVVTRQLERAASFEVTFWRSFFTLLAMALILGAWRGGRGLWRSLREGGRHLWISGACWSVMFTAFMVALTLTTTANVLVTLAIGPLLAALAARLFIGHRLPPRTWAAIAVAGAGIAWMYGAQIGDQGALAGTLVALCVPVAGACHWTNVQQAHAGGADVDLLPAVLIGAAVSAACTLPLAWPFTASGRDLALLGFLGVFQLAIPCMLSMVVAGVLKAPEVALLALLEVLFGIALAWFGAGEVPAPTVFSGGLLVIGALVANEWLGWRGARVAR</sequence>
<dbReference type="AlphaFoldDB" id="A0A147GZX0"/>
<gene>
    <name evidence="2" type="ORF">NS331_07755</name>
</gene>
<feature type="domain" description="EamA" evidence="1">
    <location>
        <begin position="25"/>
        <end position="158"/>
    </location>
</feature>
<dbReference type="PANTHER" id="PTHR22911:SF135">
    <property type="entry name" value="BLR4310 PROTEIN"/>
    <property type="match status" value="1"/>
</dbReference>
<name>A0A147GZX0_9BURK</name>
<accession>A0A147GZX0</accession>
<dbReference type="Proteomes" id="UP000072741">
    <property type="component" value="Unassembled WGS sequence"/>
</dbReference>
<dbReference type="SUPFAM" id="SSF103481">
    <property type="entry name" value="Multidrug resistance efflux transporter EmrE"/>
    <property type="match status" value="1"/>
</dbReference>
<protein>
    <submittedName>
        <fullName evidence="2">Permease</fullName>
    </submittedName>
</protein>
<proteinExistence type="predicted"/>
<dbReference type="InterPro" id="IPR037185">
    <property type="entry name" value="EmrE-like"/>
</dbReference>
<dbReference type="PATRIC" id="fig|433924.3.peg.3534"/>
<evidence type="ECO:0000313" key="3">
    <source>
        <dbReference type="Proteomes" id="UP000072741"/>
    </source>
</evidence>
<dbReference type="EMBL" id="LDSL01000051">
    <property type="protein sequence ID" value="KTT23117.1"/>
    <property type="molecule type" value="Genomic_DNA"/>
</dbReference>
<dbReference type="PANTHER" id="PTHR22911">
    <property type="entry name" value="ACYL-MALONYL CONDENSING ENZYME-RELATED"/>
    <property type="match status" value="1"/>
</dbReference>
<dbReference type="Pfam" id="PF00892">
    <property type="entry name" value="EamA"/>
    <property type="match status" value="1"/>
</dbReference>
<evidence type="ECO:0000259" key="1">
    <source>
        <dbReference type="Pfam" id="PF00892"/>
    </source>
</evidence>
<comment type="caution">
    <text evidence="2">The sequence shown here is derived from an EMBL/GenBank/DDBJ whole genome shotgun (WGS) entry which is preliminary data.</text>
</comment>